<protein>
    <submittedName>
        <fullName evidence="1">Os05g0467150 protein</fullName>
    </submittedName>
</protein>
<feature type="non-terminal residue" evidence="1">
    <location>
        <position position="1"/>
    </location>
</feature>
<evidence type="ECO:0000313" key="2">
    <source>
        <dbReference type="Proteomes" id="UP000059680"/>
    </source>
</evidence>
<organism evidence="1 2">
    <name type="scientific">Oryza sativa subsp. japonica</name>
    <name type="common">Rice</name>
    <dbReference type="NCBI Taxonomy" id="39947"/>
    <lineage>
        <taxon>Eukaryota</taxon>
        <taxon>Viridiplantae</taxon>
        <taxon>Streptophyta</taxon>
        <taxon>Embryophyta</taxon>
        <taxon>Tracheophyta</taxon>
        <taxon>Spermatophyta</taxon>
        <taxon>Magnoliopsida</taxon>
        <taxon>Liliopsida</taxon>
        <taxon>Poales</taxon>
        <taxon>Poaceae</taxon>
        <taxon>BOP clade</taxon>
        <taxon>Oryzoideae</taxon>
        <taxon>Oryzeae</taxon>
        <taxon>Oryzinae</taxon>
        <taxon>Oryza</taxon>
        <taxon>Oryza sativa</taxon>
    </lineage>
</organism>
<keyword evidence="2" id="KW-1185">Reference proteome</keyword>
<dbReference type="PaxDb" id="39947-A0A0N7KKX8"/>
<name>A0A0N7KKX8_ORYSJ</name>
<dbReference type="AntiFam" id="ANF00226">
    <property type="entry name" value="Shadow ORF (opposite pknB)"/>
</dbReference>
<proteinExistence type="predicted"/>
<reference evidence="2" key="1">
    <citation type="journal article" date="2005" name="Nature">
        <title>The map-based sequence of the rice genome.</title>
        <authorList>
            <consortium name="International rice genome sequencing project (IRGSP)"/>
            <person name="Matsumoto T."/>
            <person name="Wu J."/>
            <person name="Kanamori H."/>
            <person name="Katayose Y."/>
            <person name="Fujisawa M."/>
            <person name="Namiki N."/>
            <person name="Mizuno H."/>
            <person name="Yamamoto K."/>
            <person name="Antonio B.A."/>
            <person name="Baba T."/>
            <person name="Sakata K."/>
            <person name="Nagamura Y."/>
            <person name="Aoki H."/>
            <person name="Arikawa K."/>
            <person name="Arita K."/>
            <person name="Bito T."/>
            <person name="Chiden Y."/>
            <person name="Fujitsuka N."/>
            <person name="Fukunaka R."/>
            <person name="Hamada M."/>
            <person name="Harada C."/>
            <person name="Hayashi A."/>
            <person name="Hijishita S."/>
            <person name="Honda M."/>
            <person name="Hosokawa S."/>
            <person name="Ichikawa Y."/>
            <person name="Idonuma A."/>
            <person name="Iijima M."/>
            <person name="Ikeda M."/>
            <person name="Ikeno M."/>
            <person name="Ito K."/>
            <person name="Ito S."/>
            <person name="Ito T."/>
            <person name="Ito Y."/>
            <person name="Ito Y."/>
            <person name="Iwabuchi A."/>
            <person name="Kamiya K."/>
            <person name="Karasawa W."/>
            <person name="Kurita K."/>
            <person name="Katagiri S."/>
            <person name="Kikuta A."/>
            <person name="Kobayashi H."/>
            <person name="Kobayashi N."/>
            <person name="Machita K."/>
            <person name="Maehara T."/>
            <person name="Masukawa M."/>
            <person name="Mizubayashi T."/>
            <person name="Mukai Y."/>
            <person name="Nagasaki H."/>
            <person name="Nagata Y."/>
            <person name="Naito S."/>
            <person name="Nakashima M."/>
            <person name="Nakama Y."/>
            <person name="Nakamichi Y."/>
            <person name="Nakamura M."/>
            <person name="Meguro A."/>
            <person name="Negishi M."/>
            <person name="Ohta I."/>
            <person name="Ohta T."/>
            <person name="Okamoto M."/>
            <person name="Ono N."/>
            <person name="Saji S."/>
            <person name="Sakaguchi M."/>
            <person name="Sakai K."/>
            <person name="Shibata M."/>
            <person name="Shimokawa T."/>
            <person name="Song J."/>
            <person name="Takazaki Y."/>
            <person name="Terasawa K."/>
            <person name="Tsugane M."/>
            <person name="Tsuji K."/>
            <person name="Ueda S."/>
            <person name="Waki K."/>
            <person name="Yamagata H."/>
            <person name="Yamamoto M."/>
            <person name="Yamamoto S."/>
            <person name="Yamane H."/>
            <person name="Yoshiki S."/>
            <person name="Yoshihara R."/>
            <person name="Yukawa K."/>
            <person name="Zhong H."/>
            <person name="Yano M."/>
            <person name="Yuan Q."/>
            <person name="Ouyang S."/>
            <person name="Liu J."/>
            <person name="Jones K.M."/>
            <person name="Gansberger K."/>
            <person name="Moffat K."/>
            <person name="Hill J."/>
            <person name="Bera J."/>
            <person name="Fadrosh D."/>
            <person name="Jin S."/>
            <person name="Johri S."/>
            <person name="Kim M."/>
            <person name="Overton L."/>
            <person name="Reardon M."/>
            <person name="Tsitrin T."/>
            <person name="Vuong H."/>
            <person name="Weaver B."/>
            <person name="Ciecko A."/>
            <person name="Tallon L."/>
            <person name="Jackson J."/>
            <person name="Pai G."/>
            <person name="Aken S.V."/>
            <person name="Utterback T."/>
            <person name="Reidmuller S."/>
            <person name="Feldblyum T."/>
            <person name="Hsiao J."/>
            <person name="Zismann V."/>
            <person name="Iobst S."/>
            <person name="de Vazeille A.R."/>
            <person name="Buell C.R."/>
            <person name="Ying K."/>
            <person name="Li Y."/>
            <person name="Lu T."/>
            <person name="Huang Y."/>
            <person name="Zhao Q."/>
            <person name="Feng Q."/>
            <person name="Zhang L."/>
            <person name="Zhu J."/>
            <person name="Weng Q."/>
            <person name="Mu J."/>
            <person name="Lu Y."/>
            <person name="Fan D."/>
            <person name="Liu Y."/>
            <person name="Guan J."/>
            <person name="Zhang Y."/>
            <person name="Yu S."/>
            <person name="Liu X."/>
            <person name="Zhang Y."/>
            <person name="Hong G."/>
            <person name="Han B."/>
            <person name="Choisne N."/>
            <person name="Demange N."/>
            <person name="Orjeda G."/>
            <person name="Samain S."/>
            <person name="Cattolico L."/>
            <person name="Pelletier E."/>
            <person name="Couloux A."/>
            <person name="Segurens B."/>
            <person name="Wincker P."/>
            <person name="D'Hont A."/>
            <person name="Scarpelli C."/>
            <person name="Weissenbach J."/>
            <person name="Salanoubat M."/>
            <person name="Quetier F."/>
            <person name="Yu Y."/>
            <person name="Kim H.R."/>
            <person name="Rambo T."/>
            <person name="Currie J."/>
            <person name="Collura K."/>
            <person name="Luo M."/>
            <person name="Yang T."/>
            <person name="Ammiraju J.S.S."/>
            <person name="Engler F."/>
            <person name="Soderlund C."/>
            <person name="Wing R.A."/>
            <person name="Palmer L.E."/>
            <person name="de la Bastide M."/>
            <person name="Spiegel L."/>
            <person name="Nascimento L."/>
            <person name="Zutavern T."/>
            <person name="O'Shaughnessy A."/>
            <person name="Dike S."/>
            <person name="Dedhia N."/>
            <person name="Preston R."/>
            <person name="Balija V."/>
            <person name="McCombie W.R."/>
            <person name="Chow T."/>
            <person name="Chen H."/>
            <person name="Chung M."/>
            <person name="Chen C."/>
            <person name="Shaw J."/>
            <person name="Wu H."/>
            <person name="Hsiao K."/>
            <person name="Chao Y."/>
            <person name="Chu M."/>
            <person name="Cheng C."/>
            <person name="Hour A."/>
            <person name="Lee P."/>
            <person name="Lin S."/>
            <person name="Lin Y."/>
            <person name="Liou J."/>
            <person name="Liu S."/>
            <person name="Hsing Y."/>
            <person name="Raghuvanshi S."/>
            <person name="Mohanty A."/>
            <person name="Bharti A.K."/>
            <person name="Gaur A."/>
            <person name="Gupta V."/>
            <person name="Kumar D."/>
            <person name="Ravi V."/>
            <person name="Vij S."/>
            <person name="Kapur A."/>
            <person name="Khurana P."/>
            <person name="Khurana P."/>
            <person name="Khurana J.P."/>
            <person name="Tyagi A.K."/>
            <person name="Gaikwad K."/>
            <person name="Singh A."/>
            <person name="Dalal V."/>
            <person name="Srivastava S."/>
            <person name="Dixit A."/>
            <person name="Pal A.K."/>
            <person name="Ghazi I.A."/>
            <person name="Yadav M."/>
            <person name="Pandit A."/>
            <person name="Bhargava A."/>
            <person name="Sureshbabu K."/>
            <person name="Batra K."/>
            <person name="Sharma T.R."/>
            <person name="Mohapatra T."/>
            <person name="Singh N.K."/>
            <person name="Messing J."/>
            <person name="Nelson A.B."/>
            <person name="Fuks G."/>
            <person name="Kavchok S."/>
            <person name="Keizer G."/>
            <person name="Linton E."/>
            <person name="Llaca V."/>
            <person name="Song R."/>
            <person name="Tanyolac B."/>
            <person name="Young S."/>
            <person name="Ho-Il K."/>
            <person name="Hahn J.H."/>
            <person name="Sangsakoo G."/>
            <person name="Vanavichit A."/>
            <person name="de Mattos Luiz.A.T."/>
            <person name="Zimmer P.D."/>
            <person name="Malone G."/>
            <person name="Dellagostin O."/>
            <person name="de Oliveira A.C."/>
            <person name="Bevan M."/>
            <person name="Bancroft I."/>
            <person name="Minx P."/>
            <person name="Cordum H."/>
            <person name="Wilson R."/>
            <person name="Cheng Z."/>
            <person name="Jin W."/>
            <person name="Jiang J."/>
            <person name="Leong S.A."/>
            <person name="Iwama H."/>
            <person name="Gojobori T."/>
            <person name="Itoh T."/>
            <person name="Niimura Y."/>
            <person name="Fujii Y."/>
            <person name="Habara T."/>
            <person name="Sakai H."/>
            <person name="Sato Y."/>
            <person name="Wilson G."/>
            <person name="Kumar K."/>
            <person name="McCouch S."/>
            <person name="Juretic N."/>
            <person name="Hoen D."/>
            <person name="Wright S."/>
            <person name="Bruskiewich R."/>
            <person name="Bureau T."/>
            <person name="Miyao A."/>
            <person name="Hirochika H."/>
            <person name="Nishikawa T."/>
            <person name="Kadowaki K."/>
            <person name="Sugiura M."/>
            <person name="Burr B."/>
            <person name="Sasaki T."/>
        </authorList>
    </citation>
    <scope>NUCLEOTIDE SEQUENCE [LARGE SCALE GENOMIC DNA]</scope>
    <source>
        <strain evidence="2">cv. Nipponbare</strain>
    </source>
</reference>
<dbReference type="InParanoid" id="A0A0N7KKX8"/>
<dbReference type="Proteomes" id="UP000059680">
    <property type="component" value="Chromosome 5"/>
</dbReference>
<evidence type="ECO:0000313" key="1">
    <source>
        <dbReference type="EMBL" id="BAS94457.1"/>
    </source>
</evidence>
<sequence>TRLEEDGEAEVDGLEWGILLLVGEEEVLGLEVPVDHAVAVAELHDLDDGARDRRRRALRVVAPGDDAVEQLPSLAQLHDEVHGAVVLARLPQRHDAGAPGQVPHDGHLPPHVLHVHGRPQLPLRDRLAREELPRAPVHAQVRHPELAAPQLPVQRVLLLDPAVHLAPFLPEHRQPLLLPASPSSTTTSASPVPRLVRLLLPASGRGG</sequence>
<dbReference type="AlphaFoldDB" id="A0A0N7KKX8"/>
<dbReference type="EMBL" id="AP014961">
    <property type="protein sequence ID" value="BAS94457.1"/>
    <property type="molecule type" value="Genomic_DNA"/>
</dbReference>
<reference evidence="1 2" key="2">
    <citation type="journal article" date="2013" name="Plant Cell Physiol.">
        <title>Rice Annotation Project Database (RAP-DB): an integrative and interactive database for rice genomics.</title>
        <authorList>
            <person name="Sakai H."/>
            <person name="Lee S.S."/>
            <person name="Tanaka T."/>
            <person name="Numa H."/>
            <person name="Kim J."/>
            <person name="Kawahara Y."/>
            <person name="Wakimoto H."/>
            <person name="Yang C.C."/>
            <person name="Iwamoto M."/>
            <person name="Abe T."/>
            <person name="Yamada Y."/>
            <person name="Muto A."/>
            <person name="Inokuchi H."/>
            <person name="Ikemura T."/>
            <person name="Matsumoto T."/>
            <person name="Sasaki T."/>
            <person name="Itoh T."/>
        </authorList>
    </citation>
    <scope>NUCLEOTIDE SEQUENCE [LARGE SCALE GENOMIC DNA]</scope>
    <source>
        <strain evidence="2">cv. Nipponbare</strain>
    </source>
</reference>
<gene>
    <name evidence="1" type="ordered locus">Os05g0467150</name>
    <name evidence="1" type="ORF">OSNPB_050467150</name>
</gene>
<reference evidence="1 2" key="3">
    <citation type="journal article" date="2013" name="Rice">
        <title>Improvement of the Oryza sativa Nipponbare reference genome using next generation sequence and optical map data.</title>
        <authorList>
            <person name="Kawahara Y."/>
            <person name="de la Bastide M."/>
            <person name="Hamilton J.P."/>
            <person name="Kanamori H."/>
            <person name="McCombie W.R."/>
            <person name="Ouyang S."/>
            <person name="Schwartz D.C."/>
            <person name="Tanaka T."/>
            <person name="Wu J."/>
            <person name="Zhou S."/>
            <person name="Childs K.L."/>
            <person name="Davidson R.M."/>
            <person name="Lin H."/>
            <person name="Quesada-Ocampo L."/>
            <person name="Vaillancourt B."/>
            <person name="Sakai H."/>
            <person name="Lee S.S."/>
            <person name="Kim J."/>
            <person name="Numa H."/>
            <person name="Itoh T."/>
            <person name="Buell C.R."/>
            <person name="Matsumoto T."/>
        </authorList>
    </citation>
    <scope>NUCLEOTIDE SEQUENCE [LARGE SCALE GENOMIC DNA]</scope>
    <source>
        <strain evidence="2">cv. Nipponbare</strain>
    </source>
</reference>
<dbReference type="FunCoup" id="A0A0N7KKX8">
    <property type="interactions" value="331"/>
</dbReference>
<accession>A0A0N7KKX8</accession>
<feature type="non-terminal residue" evidence="1">
    <location>
        <position position="207"/>
    </location>
</feature>